<accession>D8Q4F4</accession>
<dbReference type="HOGENOM" id="CLU_1138399_0_0_1"/>
<dbReference type="RefSeq" id="XP_003032128.1">
    <property type="nucleotide sequence ID" value="XM_003032082.1"/>
</dbReference>
<dbReference type="GeneID" id="9589616"/>
<dbReference type="EMBL" id="GL377306">
    <property type="protein sequence ID" value="EFI97225.1"/>
    <property type="molecule type" value="Genomic_DNA"/>
</dbReference>
<dbReference type="OrthoDB" id="2405412at2759"/>
<protein>
    <submittedName>
        <fullName evidence="1">Uncharacterized protein</fullName>
    </submittedName>
</protein>
<dbReference type="OMA" id="ASPEWHT"/>
<keyword evidence="2" id="KW-1185">Reference proteome</keyword>
<dbReference type="InParanoid" id="D8Q4F4"/>
<gene>
    <name evidence="1" type="ORF">SCHCODRAFT_85177</name>
</gene>
<dbReference type="KEGG" id="scm:SCHCO_085177"/>
<dbReference type="VEuPathDB" id="FungiDB:SCHCODRAFT_085177"/>
<proteinExistence type="predicted"/>
<dbReference type="STRING" id="578458.D8Q4F4"/>
<dbReference type="eggNOG" id="KOG2750">
    <property type="taxonomic scope" value="Eukaryota"/>
</dbReference>
<evidence type="ECO:0000313" key="2">
    <source>
        <dbReference type="Proteomes" id="UP000007431"/>
    </source>
</evidence>
<organism evidence="2">
    <name type="scientific">Schizophyllum commune (strain H4-8 / FGSC 9210)</name>
    <name type="common">Split gill fungus</name>
    <dbReference type="NCBI Taxonomy" id="578458"/>
    <lineage>
        <taxon>Eukaryota</taxon>
        <taxon>Fungi</taxon>
        <taxon>Dikarya</taxon>
        <taxon>Basidiomycota</taxon>
        <taxon>Agaricomycotina</taxon>
        <taxon>Agaricomycetes</taxon>
        <taxon>Agaricomycetidae</taxon>
        <taxon>Agaricales</taxon>
        <taxon>Schizophyllaceae</taxon>
        <taxon>Schizophyllum</taxon>
    </lineage>
</organism>
<reference evidence="1 2" key="1">
    <citation type="journal article" date="2010" name="Nat. Biotechnol.">
        <title>Genome sequence of the model mushroom Schizophyllum commune.</title>
        <authorList>
            <person name="Ohm R.A."/>
            <person name="de Jong J.F."/>
            <person name="Lugones L.G."/>
            <person name="Aerts A."/>
            <person name="Kothe E."/>
            <person name="Stajich J.E."/>
            <person name="de Vries R.P."/>
            <person name="Record E."/>
            <person name="Levasseur A."/>
            <person name="Baker S.E."/>
            <person name="Bartholomew K.A."/>
            <person name="Coutinho P.M."/>
            <person name="Erdmann S."/>
            <person name="Fowler T.J."/>
            <person name="Gathman A.C."/>
            <person name="Lombard V."/>
            <person name="Henrissat B."/>
            <person name="Knabe N."/>
            <person name="Kuees U."/>
            <person name="Lilly W.W."/>
            <person name="Lindquist E."/>
            <person name="Lucas S."/>
            <person name="Magnuson J.K."/>
            <person name="Piumi F."/>
            <person name="Raudaskoski M."/>
            <person name="Salamov A."/>
            <person name="Schmutz J."/>
            <person name="Schwarze F.W.M.R."/>
            <person name="vanKuyk P.A."/>
            <person name="Horton J.S."/>
            <person name="Grigoriev I.V."/>
            <person name="Woesten H.A.B."/>
        </authorList>
    </citation>
    <scope>NUCLEOTIDE SEQUENCE [LARGE SCALE GENOMIC DNA]</scope>
    <source>
        <strain evidence="2">H4-8 / FGSC 9210</strain>
    </source>
</reference>
<dbReference type="AlphaFoldDB" id="D8Q4F4"/>
<sequence length="275" mass="29248">MEFEAAATTDFAWPRAMNEYAGPGPLPDRPHASKILRLTPVVPLNAETFTAADHRTLSILSYFHAEFPEATPNVNGTSLKQLTAQTWNTARPLVAQPPYEVDIAQAVDAVILMGAGAEDVPRGEVARVLNGAVLGLVVSDGGVLDVEGDGAIDGAEDVTIPYAQGASAPSPSTSHCVGLALVRGVSSVETSGVSQTTPPTLQLLSPVPPALLASTRVLVKGTLELPIWGMLDWMDEERVAGVERERVPYLQWGKGDGIGAERRRVRRNLMRKAQG</sequence>
<dbReference type="Proteomes" id="UP000007431">
    <property type="component" value="Unassembled WGS sequence"/>
</dbReference>
<name>D8Q4F4_SCHCM</name>
<evidence type="ECO:0000313" key="1">
    <source>
        <dbReference type="EMBL" id="EFI97225.1"/>
    </source>
</evidence>